<evidence type="ECO:0000259" key="1">
    <source>
        <dbReference type="Pfam" id="PF05050"/>
    </source>
</evidence>
<dbReference type="GO" id="GO:0008168">
    <property type="term" value="F:methyltransferase activity"/>
    <property type="evidence" value="ECO:0007669"/>
    <property type="project" value="UniProtKB-KW"/>
</dbReference>
<protein>
    <submittedName>
        <fullName evidence="2">Methyltransferase, FkbM family</fullName>
    </submittedName>
</protein>
<dbReference type="CDD" id="cd02440">
    <property type="entry name" value="AdoMet_MTases"/>
    <property type="match status" value="1"/>
</dbReference>
<dbReference type="EMBL" id="AP011732">
    <property type="protein sequence ID" value="BAL55905.1"/>
    <property type="molecule type" value="Genomic_DNA"/>
</dbReference>
<dbReference type="Gene3D" id="3.40.50.150">
    <property type="entry name" value="Vaccinia Virus protein VP39"/>
    <property type="match status" value="1"/>
</dbReference>
<dbReference type="GO" id="GO:0032259">
    <property type="term" value="P:methylation"/>
    <property type="evidence" value="ECO:0007669"/>
    <property type="project" value="UniProtKB-KW"/>
</dbReference>
<dbReference type="Pfam" id="PF05050">
    <property type="entry name" value="Methyltransf_21"/>
    <property type="match status" value="1"/>
</dbReference>
<dbReference type="PANTHER" id="PTHR34203">
    <property type="entry name" value="METHYLTRANSFERASE, FKBM FAMILY PROTEIN"/>
    <property type="match status" value="1"/>
</dbReference>
<sequence>MVVSYDRDMKFRCDLGSFIEWNIFFKGYYSPDLSLCIKRLVKPGMQVIDVGANAGAYSLLMAKHVGKDGKVVSFEPNPEVFQRLKGNVSLNHFEERIVVKQVALSDRNGEAILWVPQTQHPHRGISSLERYAEILTDQIPVKVERLDNIFAELDLDRLDFIKVDTEGSDARVIEGGMKVIQNFHPIVIFEANYLAHSEADTVLEKIRSELHSLGYQFFTVGYFGRLKRCSDRLPLPDSDIVCIPGELTK</sequence>
<dbReference type="InterPro" id="IPR006342">
    <property type="entry name" value="FkbM_mtfrase"/>
</dbReference>
<keyword evidence="2" id="KW-0808">Transferase</keyword>
<name>H5SIB9_9CHLR</name>
<gene>
    <name evidence="2" type="ORF">HGMM_F32G01C15</name>
</gene>
<feature type="domain" description="Methyltransferase FkbM" evidence="1">
    <location>
        <begin position="49"/>
        <end position="217"/>
    </location>
</feature>
<keyword evidence="2" id="KW-0489">Methyltransferase</keyword>
<dbReference type="InterPro" id="IPR052514">
    <property type="entry name" value="SAM-dependent_MTase"/>
</dbReference>
<dbReference type="AlphaFoldDB" id="H5SIB9"/>
<dbReference type="InterPro" id="IPR029063">
    <property type="entry name" value="SAM-dependent_MTases_sf"/>
</dbReference>
<dbReference type="SUPFAM" id="SSF53335">
    <property type="entry name" value="S-adenosyl-L-methionine-dependent methyltransferases"/>
    <property type="match status" value="1"/>
</dbReference>
<evidence type="ECO:0000313" key="2">
    <source>
        <dbReference type="EMBL" id="BAL55905.1"/>
    </source>
</evidence>
<reference evidence="2" key="1">
    <citation type="journal article" date="2005" name="Environ. Microbiol.">
        <title>Genetic and functional properties of uncultivated thermophilic crenarchaeotes from a subsurface gold mine as revealed by analysis of genome fragments.</title>
        <authorList>
            <person name="Nunoura T."/>
            <person name="Hirayama H."/>
            <person name="Takami H."/>
            <person name="Oida H."/>
            <person name="Nishi S."/>
            <person name="Shimamura S."/>
            <person name="Suzuki Y."/>
            <person name="Inagaki F."/>
            <person name="Takai K."/>
            <person name="Nealson K.H."/>
            <person name="Horikoshi K."/>
        </authorList>
    </citation>
    <scope>NUCLEOTIDE SEQUENCE</scope>
</reference>
<accession>H5SIB9</accession>
<dbReference type="NCBIfam" id="TIGR01444">
    <property type="entry name" value="fkbM_fam"/>
    <property type="match status" value="1"/>
</dbReference>
<reference evidence="2" key="2">
    <citation type="journal article" date="2012" name="PLoS ONE">
        <title>A Deeply Branching Thermophilic Bacterium with an Ancient Acetyl-CoA Pathway Dominates a Subsurface Ecosystem.</title>
        <authorList>
            <person name="Takami H."/>
            <person name="Noguchi H."/>
            <person name="Takaki Y."/>
            <person name="Uchiyama I."/>
            <person name="Toyoda A."/>
            <person name="Nishi S."/>
            <person name="Chee G.-J."/>
            <person name="Arai W."/>
            <person name="Nunoura T."/>
            <person name="Itoh T."/>
            <person name="Hattori M."/>
            <person name="Takai K."/>
        </authorList>
    </citation>
    <scope>NUCLEOTIDE SEQUENCE</scope>
</reference>
<dbReference type="PANTHER" id="PTHR34203:SF15">
    <property type="entry name" value="SLL1173 PROTEIN"/>
    <property type="match status" value="1"/>
</dbReference>
<proteinExistence type="predicted"/>
<organism evidence="2">
    <name type="scientific">uncultured Chloroflexota bacterium</name>
    <dbReference type="NCBI Taxonomy" id="166587"/>
    <lineage>
        <taxon>Bacteria</taxon>
        <taxon>Bacillati</taxon>
        <taxon>Chloroflexota</taxon>
        <taxon>environmental samples</taxon>
    </lineage>
</organism>